<keyword evidence="13 17" id="KW-0479">Metal-binding</keyword>
<dbReference type="InterPro" id="IPR050499">
    <property type="entry name" value="PEP-utilizing_PTS_enzyme"/>
</dbReference>
<dbReference type="InterPro" id="IPR024692">
    <property type="entry name" value="PTS_EI"/>
</dbReference>
<feature type="domain" description="PEP-utilising enzyme C-terminal" evidence="23">
    <location>
        <begin position="252"/>
        <end position="538"/>
    </location>
</feature>
<dbReference type="GO" id="GO:0009401">
    <property type="term" value="P:phosphoenolpyruvate-dependent sugar phosphotransferase system"/>
    <property type="evidence" value="ECO:0007669"/>
    <property type="project" value="UniProtKB-KW"/>
</dbReference>
<accession>A0A3E2XJF3</accession>
<dbReference type="EC" id="2.7.3.9" evidence="6 17"/>
<evidence type="ECO:0000256" key="10">
    <source>
        <dbReference type="ARBA" id="ARBA00022597"/>
    </source>
</evidence>
<comment type="similarity">
    <text evidence="5 17">Belongs to the PEP-utilizing enzyme family.</text>
</comment>
<dbReference type="PIRSF" id="PIRSF000732">
    <property type="entry name" value="PTS_enzyme_I"/>
    <property type="match status" value="1"/>
</dbReference>
<feature type="binding site" evidence="20">
    <location>
        <position position="429"/>
    </location>
    <ligand>
        <name>Mg(2+)</name>
        <dbReference type="ChEBI" id="CHEBI:18420"/>
    </ligand>
</feature>
<evidence type="ECO:0000256" key="3">
    <source>
        <dbReference type="ARBA" id="ARBA00002728"/>
    </source>
</evidence>
<feature type="binding site" evidence="19">
    <location>
        <position position="331"/>
    </location>
    <ligand>
        <name>phosphoenolpyruvate</name>
        <dbReference type="ChEBI" id="CHEBI:58702"/>
    </ligand>
</feature>
<protein>
    <recommendedName>
        <fullName evidence="7 17">Phosphoenolpyruvate-protein phosphotransferase</fullName>
        <ecNumber evidence="6 17">2.7.3.9</ecNumber>
    </recommendedName>
    <alternativeName>
        <fullName evidence="16 17">Phosphotransferase system, enzyme I</fullName>
    </alternativeName>
</protein>
<dbReference type="InterPro" id="IPR000121">
    <property type="entry name" value="PEP_util_C"/>
</dbReference>
<evidence type="ECO:0000256" key="13">
    <source>
        <dbReference type="ARBA" id="ARBA00022723"/>
    </source>
</evidence>
<dbReference type="OrthoDB" id="9765468at2"/>
<keyword evidence="26" id="KW-1185">Reference proteome</keyword>
<feature type="domain" description="PEP-utilising enzyme mobile" evidence="22">
    <location>
        <begin position="152"/>
        <end position="224"/>
    </location>
</feature>
<name>A0A3E2XJF3_9FIRM</name>
<dbReference type="PANTHER" id="PTHR46244:SF3">
    <property type="entry name" value="PHOSPHOENOLPYRUVATE-PROTEIN PHOSPHOTRANSFERASE"/>
    <property type="match status" value="1"/>
</dbReference>
<dbReference type="SUPFAM" id="SSF47831">
    <property type="entry name" value="Enzyme I of the PEP:sugar phosphotransferase system HPr-binding (sub)domain"/>
    <property type="match status" value="1"/>
</dbReference>
<dbReference type="NCBIfam" id="TIGR01417">
    <property type="entry name" value="PTS_I_fam"/>
    <property type="match status" value="1"/>
</dbReference>
<evidence type="ECO:0000256" key="2">
    <source>
        <dbReference type="ARBA" id="ARBA00001946"/>
    </source>
</evidence>
<dbReference type="Gene3D" id="1.10.274.10">
    <property type="entry name" value="PtsI, HPr-binding domain"/>
    <property type="match status" value="1"/>
</dbReference>
<keyword evidence="8 17" id="KW-0813">Transport</keyword>
<evidence type="ECO:0000256" key="19">
    <source>
        <dbReference type="PIRSR" id="PIRSR000732-2"/>
    </source>
</evidence>
<dbReference type="Pfam" id="PF05524">
    <property type="entry name" value="PEP-utilisers_N"/>
    <property type="match status" value="1"/>
</dbReference>
<organism evidence="25 26">
    <name type="scientific">Coprococcus catus</name>
    <dbReference type="NCBI Taxonomy" id="116085"/>
    <lineage>
        <taxon>Bacteria</taxon>
        <taxon>Bacillati</taxon>
        <taxon>Bacillota</taxon>
        <taxon>Clostridia</taxon>
        <taxon>Lachnospirales</taxon>
        <taxon>Lachnospiraceae</taxon>
        <taxon>Coprococcus</taxon>
    </lineage>
</organism>
<keyword evidence="25" id="KW-0670">Pyruvate</keyword>
<evidence type="ECO:0000256" key="11">
    <source>
        <dbReference type="ARBA" id="ARBA00022679"/>
    </source>
</evidence>
<gene>
    <name evidence="25" type="primary">ptsP</name>
    <name evidence="25" type="ORF">DW747_13145</name>
</gene>
<feature type="binding site" evidence="19">
    <location>
        <position position="295"/>
    </location>
    <ligand>
        <name>phosphoenolpyruvate</name>
        <dbReference type="ChEBI" id="CHEBI:58702"/>
    </ligand>
</feature>
<evidence type="ECO:0000256" key="14">
    <source>
        <dbReference type="ARBA" id="ARBA00022777"/>
    </source>
</evidence>
<comment type="catalytic activity">
    <reaction evidence="1 17">
        <text>L-histidyl-[protein] + phosphoenolpyruvate = N(pros)-phospho-L-histidyl-[protein] + pyruvate</text>
        <dbReference type="Rhea" id="RHEA:23880"/>
        <dbReference type="Rhea" id="RHEA-COMP:9745"/>
        <dbReference type="Rhea" id="RHEA-COMP:9746"/>
        <dbReference type="ChEBI" id="CHEBI:15361"/>
        <dbReference type="ChEBI" id="CHEBI:29979"/>
        <dbReference type="ChEBI" id="CHEBI:58702"/>
        <dbReference type="ChEBI" id="CHEBI:64837"/>
        <dbReference type="EC" id="2.7.3.9"/>
    </reaction>
</comment>
<reference evidence="25 26" key="1">
    <citation type="submission" date="2018-08" db="EMBL/GenBank/DDBJ databases">
        <title>A genome reference for cultivated species of the human gut microbiota.</title>
        <authorList>
            <person name="Zou Y."/>
            <person name="Xue W."/>
            <person name="Luo G."/>
        </authorList>
    </citation>
    <scope>NUCLEOTIDE SEQUENCE [LARGE SCALE GENOMIC DNA]</scope>
    <source>
        <strain evidence="25 26">AM28-39</strain>
    </source>
</reference>
<comment type="cofactor">
    <cofactor evidence="2 17 20">
        <name>Mg(2+)</name>
        <dbReference type="ChEBI" id="CHEBI:18420"/>
    </cofactor>
</comment>
<dbReference type="PANTHER" id="PTHR46244">
    <property type="entry name" value="PHOSPHOENOLPYRUVATE-PROTEIN PHOSPHOTRANSFERASE"/>
    <property type="match status" value="1"/>
</dbReference>
<feature type="binding site" evidence="20">
    <location>
        <position position="453"/>
    </location>
    <ligand>
        <name>Mg(2+)</name>
        <dbReference type="ChEBI" id="CHEBI:18420"/>
    </ligand>
</feature>
<evidence type="ECO:0000256" key="17">
    <source>
        <dbReference type="PIRNR" id="PIRNR000732"/>
    </source>
</evidence>
<dbReference type="InterPro" id="IPR008279">
    <property type="entry name" value="PEP-util_enz_mobile_dom"/>
</dbReference>
<keyword evidence="11 17" id="KW-0808">Transferase</keyword>
<dbReference type="AlphaFoldDB" id="A0A3E2XJF3"/>
<feature type="binding site" evidence="19">
    <location>
        <position position="463"/>
    </location>
    <ligand>
        <name>phosphoenolpyruvate</name>
        <dbReference type="ChEBI" id="CHEBI:58702"/>
    </ligand>
</feature>
<feature type="domain" description="Phosphotransferase system enzyme I N-terminal" evidence="24">
    <location>
        <begin position="5"/>
        <end position="126"/>
    </location>
</feature>
<evidence type="ECO:0000256" key="4">
    <source>
        <dbReference type="ARBA" id="ARBA00004496"/>
    </source>
</evidence>
<dbReference type="GO" id="GO:0008965">
    <property type="term" value="F:phosphoenolpyruvate-protein phosphotransferase activity"/>
    <property type="evidence" value="ECO:0007669"/>
    <property type="project" value="UniProtKB-EC"/>
</dbReference>
<dbReference type="InterPro" id="IPR006318">
    <property type="entry name" value="PTS_EI-like"/>
</dbReference>
<evidence type="ECO:0000256" key="1">
    <source>
        <dbReference type="ARBA" id="ARBA00000683"/>
    </source>
</evidence>
<keyword evidence="21" id="KW-0175">Coiled coil</keyword>
<feature type="coiled-coil region" evidence="21">
    <location>
        <begin position="232"/>
        <end position="261"/>
    </location>
</feature>
<dbReference type="GO" id="GO:0016301">
    <property type="term" value="F:kinase activity"/>
    <property type="evidence" value="ECO:0007669"/>
    <property type="project" value="UniProtKB-KW"/>
</dbReference>
<comment type="function">
    <text evidence="3 17">General (non sugar-specific) component of the phosphoenolpyruvate-dependent sugar phosphotransferase system (sugar PTS). This major carbohydrate active-transport system catalyzes the phosphorylation of incoming sugar substrates concomitantly with their translocation across the cell membrane. Enzyme I transfers the phosphoryl group from phosphoenolpyruvate (PEP) to the phosphoryl carrier protein (HPr).</text>
</comment>
<keyword evidence="12 17" id="KW-0598">Phosphotransferase system</keyword>
<keyword evidence="15 17" id="KW-0460">Magnesium</keyword>
<dbReference type="PROSITE" id="PS00742">
    <property type="entry name" value="PEP_ENZYMES_2"/>
    <property type="match status" value="1"/>
</dbReference>
<evidence type="ECO:0000256" key="20">
    <source>
        <dbReference type="PIRSR" id="PIRSR000732-3"/>
    </source>
</evidence>
<dbReference type="InterPro" id="IPR023151">
    <property type="entry name" value="PEP_util_CS"/>
</dbReference>
<dbReference type="Pfam" id="PF02896">
    <property type="entry name" value="PEP-utilizers_C"/>
    <property type="match status" value="1"/>
</dbReference>
<dbReference type="Gene3D" id="3.20.20.60">
    <property type="entry name" value="Phosphoenolpyruvate-binding domains"/>
    <property type="match status" value="1"/>
</dbReference>
<dbReference type="RefSeq" id="WP_117541172.1">
    <property type="nucleotide sequence ID" value="NZ_QVFD01000015.1"/>
</dbReference>
<dbReference type="EMBL" id="QVFD01000015">
    <property type="protein sequence ID" value="RGC44440.1"/>
    <property type="molecule type" value="Genomic_DNA"/>
</dbReference>
<dbReference type="SUPFAM" id="SSF52009">
    <property type="entry name" value="Phosphohistidine domain"/>
    <property type="match status" value="1"/>
</dbReference>
<proteinExistence type="inferred from homology"/>
<evidence type="ECO:0000256" key="8">
    <source>
        <dbReference type="ARBA" id="ARBA00022448"/>
    </source>
</evidence>
<evidence type="ECO:0000256" key="6">
    <source>
        <dbReference type="ARBA" id="ARBA00012232"/>
    </source>
</evidence>
<keyword evidence="9 17" id="KW-0963">Cytoplasm</keyword>
<dbReference type="GO" id="GO:0005737">
    <property type="term" value="C:cytoplasm"/>
    <property type="evidence" value="ECO:0007669"/>
    <property type="project" value="UniProtKB-SubCell"/>
</dbReference>
<keyword evidence="10 17" id="KW-0762">Sugar transport</keyword>
<sequence>MQIYKGKSVFGGIAIGKISVYKKDEQLVKRVKIEDADAEMERYTTARNIAAAQLQKLYDKALKEVGEANAAIFEVHQMMLEDEDYNESVENIIHSQMVNAEYAVASTADNFAQMFEAMDDDYMRGRAADVRDISERVITVLAGGAGSGLDSDEPVIIAADDLAPSETVQLDKDKVLSFVTAHGSENSHTAILARTMGIPALIGTGIDLDETVDGKLGIVDGTNGVVYVDPDAELLEEMKKKQQEEQEKKRLLQTLKGKENITLDGQKVMLYANVGNIKDLGIALQNDAGGIGLFRSEFIYLGQDHYPTEEEQFQIYKTVAETMAGRRVIIRTLDIGADKQCDYFELDKEDNPAMGLRAIRICLTRPEIFKTQLRALFRASVYGNINIMYPMIISVDEVRQIKAIVEEVKAELTEQGIEYGNPAQGIMIETPASVMMSRELAEEVDFFSIGTNDLTQYTLAIDRQNSRLDKFFDSHHPAVLRMIQMTVENAHKAGIWCGICGELGADQALTKDFLAMGVDELSVSPGSILPLRKIILETDVEAYKKSKQTK</sequence>
<dbReference type="GO" id="GO:0046872">
    <property type="term" value="F:metal ion binding"/>
    <property type="evidence" value="ECO:0007669"/>
    <property type="project" value="UniProtKB-KW"/>
</dbReference>
<evidence type="ECO:0000256" key="9">
    <source>
        <dbReference type="ARBA" id="ARBA00022490"/>
    </source>
</evidence>
<evidence type="ECO:0000313" key="26">
    <source>
        <dbReference type="Proteomes" id="UP000261231"/>
    </source>
</evidence>
<evidence type="ECO:0000256" key="15">
    <source>
        <dbReference type="ARBA" id="ARBA00022842"/>
    </source>
</evidence>
<evidence type="ECO:0000259" key="22">
    <source>
        <dbReference type="Pfam" id="PF00391"/>
    </source>
</evidence>
<evidence type="ECO:0000256" key="12">
    <source>
        <dbReference type="ARBA" id="ARBA00022683"/>
    </source>
</evidence>
<dbReference type="Proteomes" id="UP000261231">
    <property type="component" value="Unassembled WGS sequence"/>
</dbReference>
<evidence type="ECO:0000256" key="5">
    <source>
        <dbReference type="ARBA" id="ARBA00007837"/>
    </source>
</evidence>
<evidence type="ECO:0000259" key="23">
    <source>
        <dbReference type="Pfam" id="PF02896"/>
    </source>
</evidence>
<dbReference type="InterPro" id="IPR036618">
    <property type="entry name" value="PtsI_HPr-bd_sf"/>
</dbReference>
<comment type="subcellular location">
    <subcellularLocation>
        <location evidence="4 17">Cytoplasm</location>
    </subcellularLocation>
</comment>
<feature type="active site" description="Proton donor" evidence="18">
    <location>
        <position position="500"/>
    </location>
</feature>
<evidence type="ECO:0000256" key="16">
    <source>
        <dbReference type="ARBA" id="ARBA00033235"/>
    </source>
</evidence>
<dbReference type="InterPro" id="IPR036637">
    <property type="entry name" value="Phosphohistidine_dom_sf"/>
</dbReference>
<evidence type="ECO:0000313" key="25">
    <source>
        <dbReference type="EMBL" id="RGC44440.1"/>
    </source>
</evidence>
<evidence type="ECO:0000256" key="18">
    <source>
        <dbReference type="PIRSR" id="PIRSR000732-1"/>
    </source>
</evidence>
<keyword evidence="14 17" id="KW-0418">Kinase</keyword>
<evidence type="ECO:0000259" key="24">
    <source>
        <dbReference type="Pfam" id="PF05524"/>
    </source>
</evidence>
<dbReference type="SUPFAM" id="SSF51621">
    <property type="entry name" value="Phosphoenolpyruvate/pyruvate domain"/>
    <property type="match status" value="1"/>
</dbReference>
<evidence type="ECO:0000256" key="21">
    <source>
        <dbReference type="SAM" id="Coils"/>
    </source>
</evidence>
<dbReference type="InterPro" id="IPR040442">
    <property type="entry name" value="Pyrv_kinase-like_dom_sf"/>
</dbReference>
<feature type="active site" description="Tele-phosphohistidine intermediate" evidence="18">
    <location>
        <position position="188"/>
    </location>
</feature>
<dbReference type="InterPro" id="IPR008731">
    <property type="entry name" value="PTS_EIN"/>
</dbReference>
<comment type="caution">
    <text evidence="25">The sequence shown here is derived from an EMBL/GenBank/DDBJ whole genome shotgun (WGS) entry which is preliminary data.</text>
</comment>
<dbReference type="Pfam" id="PF00391">
    <property type="entry name" value="PEP-utilizers"/>
    <property type="match status" value="1"/>
</dbReference>
<evidence type="ECO:0000256" key="7">
    <source>
        <dbReference type="ARBA" id="ARBA00016544"/>
    </source>
</evidence>
<dbReference type="InterPro" id="IPR015813">
    <property type="entry name" value="Pyrv/PenolPyrv_kinase-like_dom"/>
</dbReference>
<dbReference type="Gene3D" id="3.50.30.10">
    <property type="entry name" value="Phosphohistidine domain"/>
    <property type="match status" value="1"/>
</dbReference>
<feature type="binding site" evidence="19">
    <location>
        <begin position="452"/>
        <end position="453"/>
    </location>
    <ligand>
        <name>phosphoenolpyruvate</name>
        <dbReference type="ChEBI" id="CHEBI:58702"/>
    </ligand>
</feature>
<dbReference type="PRINTS" id="PR01736">
    <property type="entry name" value="PHPHTRNFRASE"/>
</dbReference>